<dbReference type="OrthoDB" id="894286at2"/>
<dbReference type="InterPro" id="IPR004026">
    <property type="entry name" value="Ada_DNA_repair_Zn-bd"/>
</dbReference>
<keyword evidence="1" id="KW-0010">Activator</keyword>
<dbReference type="Gene3D" id="3.40.10.10">
    <property type="entry name" value="DNA Methylphosphotriester Repair Domain"/>
    <property type="match status" value="1"/>
</dbReference>
<sequence length="83" mass="9936">MEKHTDLSDPVLRSKIKNRKLYFGGNQKLKIYGLLTCSSGKRMKRENRVFFISEKEALENNYRPCGHCMKEKYKLWRNEQHGK</sequence>
<dbReference type="EMBL" id="LFND01000003">
    <property type="protein sequence ID" value="KMQ64867.1"/>
    <property type="molecule type" value="Genomic_DNA"/>
</dbReference>
<evidence type="ECO:0000259" key="2">
    <source>
        <dbReference type="Pfam" id="PF02805"/>
    </source>
</evidence>
<dbReference type="AlphaFoldDB" id="A0A0J7IFG2"/>
<evidence type="ECO:0000313" key="3">
    <source>
        <dbReference type="EMBL" id="KMQ64867.1"/>
    </source>
</evidence>
<dbReference type="GO" id="GO:0008270">
    <property type="term" value="F:zinc ion binding"/>
    <property type="evidence" value="ECO:0007669"/>
    <property type="project" value="InterPro"/>
</dbReference>
<protein>
    <submittedName>
        <fullName evidence="3">Metal-binding protein</fullName>
    </submittedName>
</protein>
<feature type="domain" description="Ada DNA repair metal-binding" evidence="2">
    <location>
        <begin position="20"/>
        <end position="69"/>
    </location>
</feature>
<accession>A0A0J7IFG2</accession>
<dbReference type="GO" id="GO:0008168">
    <property type="term" value="F:methyltransferase activity"/>
    <property type="evidence" value="ECO:0007669"/>
    <property type="project" value="InterPro"/>
</dbReference>
<proteinExistence type="predicted"/>
<reference evidence="3 4" key="1">
    <citation type="journal article" date="2013" name="Int. J. Syst. Evol. Microbiol.">
        <title>Chryseobacterium angstadtii sp. nov., isolated from a newt tank.</title>
        <authorList>
            <person name="Kirk K.E."/>
            <person name="Hoffman J.A."/>
            <person name="Smith K.A."/>
            <person name="Strahan B.L."/>
            <person name="Failor K.C."/>
            <person name="Krebs J.E."/>
            <person name="Gale A.N."/>
            <person name="Do T.D."/>
            <person name="Sontag T.C."/>
            <person name="Batties A.M."/>
            <person name="Mistiszyn K."/>
            <person name="Newman J.D."/>
        </authorList>
    </citation>
    <scope>NUCLEOTIDE SEQUENCE [LARGE SCALE GENOMIC DNA]</scope>
    <source>
        <strain evidence="3 4">KM</strain>
    </source>
</reference>
<gene>
    <name evidence="3" type="ORF">ACM46_11695</name>
</gene>
<dbReference type="SUPFAM" id="SSF57884">
    <property type="entry name" value="Ada DNA repair protein, N-terminal domain (N-Ada 10)"/>
    <property type="match status" value="1"/>
</dbReference>
<dbReference type="InterPro" id="IPR035451">
    <property type="entry name" value="Ada-like_dom_sf"/>
</dbReference>
<comment type="caution">
    <text evidence="3">The sequence shown here is derived from an EMBL/GenBank/DDBJ whole genome shotgun (WGS) entry which is preliminary data.</text>
</comment>
<dbReference type="STRING" id="558151.ACM46_11695"/>
<name>A0A0J7IFG2_9FLAO</name>
<dbReference type="Pfam" id="PF02805">
    <property type="entry name" value="Ada_Zn_binding"/>
    <property type="match status" value="1"/>
</dbReference>
<organism evidence="3 4">
    <name type="scientific">Chryseobacterium angstadtii</name>
    <dbReference type="NCBI Taxonomy" id="558151"/>
    <lineage>
        <taxon>Bacteria</taxon>
        <taxon>Pseudomonadati</taxon>
        <taxon>Bacteroidota</taxon>
        <taxon>Flavobacteriia</taxon>
        <taxon>Flavobacteriales</taxon>
        <taxon>Weeksellaceae</taxon>
        <taxon>Chryseobacterium group</taxon>
        <taxon>Chryseobacterium</taxon>
    </lineage>
</organism>
<dbReference type="GO" id="GO:0006281">
    <property type="term" value="P:DNA repair"/>
    <property type="evidence" value="ECO:0007669"/>
    <property type="project" value="InterPro"/>
</dbReference>
<dbReference type="Proteomes" id="UP000036261">
    <property type="component" value="Unassembled WGS sequence"/>
</dbReference>
<dbReference type="PATRIC" id="fig|558151.6.peg.2469"/>
<dbReference type="RefSeq" id="WP_048506805.1">
    <property type="nucleotide sequence ID" value="NZ_LFND01000003.1"/>
</dbReference>
<evidence type="ECO:0000313" key="4">
    <source>
        <dbReference type="Proteomes" id="UP000036261"/>
    </source>
</evidence>
<dbReference type="GO" id="GO:0003677">
    <property type="term" value="F:DNA binding"/>
    <property type="evidence" value="ECO:0007669"/>
    <property type="project" value="InterPro"/>
</dbReference>
<dbReference type="GO" id="GO:0006355">
    <property type="term" value="P:regulation of DNA-templated transcription"/>
    <property type="evidence" value="ECO:0007669"/>
    <property type="project" value="InterPro"/>
</dbReference>
<evidence type="ECO:0000256" key="1">
    <source>
        <dbReference type="ARBA" id="ARBA00023159"/>
    </source>
</evidence>
<keyword evidence="4" id="KW-1185">Reference proteome</keyword>